<dbReference type="InterPro" id="IPR003018">
    <property type="entry name" value="GAF"/>
</dbReference>
<dbReference type="PROSITE" id="PS50112">
    <property type="entry name" value="PAS"/>
    <property type="match status" value="2"/>
</dbReference>
<gene>
    <name evidence="6" type="ORF">KEM10_00985</name>
</gene>
<feature type="domain" description="PAS" evidence="4">
    <location>
        <begin position="486"/>
        <end position="528"/>
    </location>
</feature>
<dbReference type="InterPro" id="IPR001932">
    <property type="entry name" value="PPM-type_phosphatase-like_dom"/>
</dbReference>
<accession>A0ABS5JPQ7</accession>
<feature type="domain" description="PAC" evidence="5">
    <location>
        <begin position="435"/>
        <end position="486"/>
    </location>
</feature>
<dbReference type="CDD" id="cd00130">
    <property type="entry name" value="PAS"/>
    <property type="match status" value="1"/>
</dbReference>
<dbReference type="Pfam" id="PF13185">
    <property type="entry name" value="GAF_2"/>
    <property type="match status" value="1"/>
</dbReference>
<dbReference type="RefSeq" id="WP_212212312.1">
    <property type="nucleotide sequence ID" value="NZ_JAGUCO010000001.1"/>
</dbReference>
<feature type="transmembrane region" description="Helical" evidence="3">
    <location>
        <begin position="21"/>
        <end position="40"/>
    </location>
</feature>
<feature type="domain" description="PAS" evidence="4">
    <location>
        <begin position="361"/>
        <end position="431"/>
    </location>
</feature>
<sequence>MTKLKKRLKQMLSHNAISEREWYFLVIALIMLLFLVWSGFLSFTNSYFSFENIVAIHRSILVWFIDLLVVSIPLIVLYVINFSKVKNQKLSEEVEELSQRIDLSIKLAEKISNGELDGIRHDDNRLSKTLVDLGENLKRNKEQEEVYNWIARGKEKISDILRSHNKVDELTDEVIRGIIDYCGGVQGTLYLLEQGKLENSATYAYNRKRYERQTISIGKGLIGEVAFEKQMIYRTEIPDDYFHITSGLLGDKKPRSLIIVPLLQEEELQGVVEVAFFANNLPKHVLELAEELSGIIGRTIYNLKINQKTANLLEESQQMTETLQRNEKQLQENAAEMLEAKEELEKSNQMLEGQIQEVEHAQKRLEALLTNASEFISIYNEEQQLLFESPSVKQILGYSQEDEITGMDPELLTPRGYKTINNLFQYLLETPGGEQSAQYTYLRKDGRKLFLETKGKNLLHDPAIKGIIFNTQDITERKRAEKEERMKSRMQSLSENSPDMIIRINTGGKLVYVNPKVSEFIGKSAVDLTKQRINDLDVDGRFIDYMKDSLKEIRSSLKQSINEVEIEGVDGTHIMEIKAIPEFNEERDLESILFVAHDMTDFKKIEQEIKEKNKKISDSINYAQRIQTAILPDTDLLQQFFPRSFIFYRPKDVVSGDFPWMFKKDNHFYVAAVDCTGHGVPGALLSFIGYFLMNNIVNASDDVTAAELLDMLHLDVRRTLRQDQEGANGRDGMDLALVKIDLESDELQFSGAHNPLYLLSEGELQEYKGTRKGIGGKPLLKKVEKDFENHVIKYKKGDQFFIFSDGLPDQVGGPKGRKFQSKRIRETLTEVPNQTMAHFERQFAEAFYDWMGEMKQVDDVLLIGIEL</sequence>
<dbReference type="InterPro" id="IPR036457">
    <property type="entry name" value="PPM-type-like_dom_sf"/>
</dbReference>
<keyword evidence="3" id="KW-0472">Membrane</keyword>
<dbReference type="SUPFAM" id="SSF55785">
    <property type="entry name" value="PYP-like sensor domain (PAS domain)"/>
    <property type="match status" value="2"/>
</dbReference>
<dbReference type="InterPro" id="IPR000014">
    <property type="entry name" value="PAS"/>
</dbReference>
<dbReference type="EMBL" id="JAGUCO010000001">
    <property type="protein sequence ID" value="MBS2096830.1"/>
    <property type="molecule type" value="Genomic_DNA"/>
</dbReference>
<dbReference type="InterPro" id="IPR035965">
    <property type="entry name" value="PAS-like_dom_sf"/>
</dbReference>
<evidence type="ECO:0000256" key="2">
    <source>
        <dbReference type="SAM" id="Coils"/>
    </source>
</evidence>
<dbReference type="InterPro" id="IPR052016">
    <property type="entry name" value="Bact_Sigma-Reg"/>
</dbReference>
<organism evidence="6 7">
    <name type="scientific">Carboxylicivirga linearis</name>
    <dbReference type="NCBI Taxonomy" id="1628157"/>
    <lineage>
        <taxon>Bacteria</taxon>
        <taxon>Pseudomonadati</taxon>
        <taxon>Bacteroidota</taxon>
        <taxon>Bacteroidia</taxon>
        <taxon>Marinilabiliales</taxon>
        <taxon>Marinilabiliaceae</taxon>
        <taxon>Carboxylicivirga</taxon>
    </lineage>
</organism>
<dbReference type="SMART" id="SM00091">
    <property type="entry name" value="PAS"/>
    <property type="match status" value="2"/>
</dbReference>
<name>A0ABS5JPQ7_9BACT</name>
<dbReference type="Proteomes" id="UP000708576">
    <property type="component" value="Unassembled WGS sequence"/>
</dbReference>
<dbReference type="Pfam" id="PF07228">
    <property type="entry name" value="SpoIIE"/>
    <property type="match status" value="1"/>
</dbReference>
<dbReference type="PANTHER" id="PTHR43156">
    <property type="entry name" value="STAGE II SPORULATION PROTEIN E-RELATED"/>
    <property type="match status" value="1"/>
</dbReference>
<dbReference type="InterPro" id="IPR000700">
    <property type="entry name" value="PAS-assoc_C"/>
</dbReference>
<dbReference type="NCBIfam" id="TIGR00229">
    <property type="entry name" value="sensory_box"/>
    <property type="match status" value="2"/>
</dbReference>
<keyword evidence="3" id="KW-0812">Transmembrane</keyword>
<evidence type="ECO:0000256" key="3">
    <source>
        <dbReference type="SAM" id="Phobius"/>
    </source>
</evidence>
<keyword evidence="1" id="KW-0378">Hydrolase</keyword>
<dbReference type="InterPro" id="IPR029016">
    <property type="entry name" value="GAF-like_dom_sf"/>
</dbReference>
<dbReference type="PANTHER" id="PTHR43156:SF9">
    <property type="entry name" value="HAMP DOMAIN-CONTAINING PROTEIN"/>
    <property type="match status" value="1"/>
</dbReference>
<feature type="coiled-coil region" evidence="2">
    <location>
        <begin position="309"/>
        <end position="371"/>
    </location>
</feature>
<comment type="caution">
    <text evidence="6">The sequence shown here is derived from an EMBL/GenBank/DDBJ whole genome shotgun (WGS) entry which is preliminary data.</text>
</comment>
<keyword evidence="3" id="KW-1133">Transmembrane helix</keyword>
<dbReference type="Gene3D" id="3.30.450.40">
    <property type="match status" value="1"/>
</dbReference>
<feature type="coiled-coil region" evidence="2">
    <location>
        <begin position="80"/>
        <end position="107"/>
    </location>
</feature>
<dbReference type="SUPFAM" id="SSF55781">
    <property type="entry name" value="GAF domain-like"/>
    <property type="match status" value="1"/>
</dbReference>
<keyword evidence="7" id="KW-1185">Reference proteome</keyword>
<dbReference type="Gene3D" id="3.60.40.10">
    <property type="entry name" value="PPM-type phosphatase domain"/>
    <property type="match status" value="1"/>
</dbReference>
<dbReference type="Pfam" id="PF13426">
    <property type="entry name" value="PAS_9"/>
    <property type="match status" value="2"/>
</dbReference>
<dbReference type="SMART" id="SM00331">
    <property type="entry name" value="PP2C_SIG"/>
    <property type="match status" value="1"/>
</dbReference>
<protein>
    <submittedName>
        <fullName evidence="6">PAS domain S-box protein</fullName>
    </submittedName>
</protein>
<evidence type="ECO:0000259" key="4">
    <source>
        <dbReference type="PROSITE" id="PS50112"/>
    </source>
</evidence>
<evidence type="ECO:0000256" key="1">
    <source>
        <dbReference type="ARBA" id="ARBA00022801"/>
    </source>
</evidence>
<keyword evidence="2" id="KW-0175">Coiled coil</keyword>
<proteinExistence type="predicted"/>
<evidence type="ECO:0000313" key="7">
    <source>
        <dbReference type="Proteomes" id="UP000708576"/>
    </source>
</evidence>
<dbReference type="Gene3D" id="3.30.450.20">
    <property type="entry name" value="PAS domain"/>
    <property type="match status" value="2"/>
</dbReference>
<feature type="transmembrane region" description="Helical" evidence="3">
    <location>
        <begin position="60"/>
        <end position="80"/>
    </location>
</feature>
<evidence type="ECO:0000259" key="5">
    <source>
        <dbReference type="PROSITE" id="PS50113"/>
    </source>
</evidence>
<evidence type="ECO:0000313" key="6">
    <source>
        <dbReference type="EMBL" id="MBS2096830.1"/>
    </source>
</evidence>
<reference evidence="6 7" key="1">
    <citation type="journal article" date="2015" name="Int. J. Syst. Evol. Microbiol.">
        <title>Carboxylicivirga linearis sp. nov., isolated from a sea cucumber culture pond.</title>
        <authorList>
            <person name="Wang F.Q."/>
            <person name="Zhou Y.X."/>
            <person name="Lin X.Z."/>
            <person name="Chen G.J."/>
            <person name="Du Z.J."/>
        </authorList>
    </citation>
    <scope>NUCLEOTIDE SEQUENCE [LARGE SCALE GENOMIC DNA]</scope>
    <source>
        <strain evidence="6 7">FB218</strain>
    </source>
</reference>
<dbReference type="PROSITE" id="PS50113">
    <property type="entry name" value="PAC"/>
    <property type="match status" value="2"/>
</dbReference>
<feature type="domain" description="PAC" evidence="5">
    <location>
        <begin position="560"/>
        <end position="611"/>
    </location>
</feature>